<feature type="compositionally biased region" description="Pro residues" evidence="1">
    <location>
        <begin position="241"/>
        <end position="261"/>
    </location>
</feature>
<organism evidence="2 3">
    <name type="scientific">Hypsibius exemplaris</name>
    <name type="common">Freshwater tardigrade</name>
    <dbReference type="NCBI Taxonomy" id="2072580"/>
    <lineage>
        <taxon>Eukaryota</taxon>
        <taxon>Metazoa</taxon>
        <taxon>Ecdysozoa</taxon>
        <taxon>Tardigrada</taxon>
        <taxon>Eutardigrada</taxon>
        <taxon>Parachela</taxon>
        <taxon>Hypsibioidea</taxon>
        <taxon>Hypsibiidae</taxon>
        <taxon>Hypsibius</taxon>
    </lineage>
</organism>
<dbReference type="Proteomes" id="UP000192578">
    <property type="component" value="Unassembled WGS sequence"/>
</dbReference>
<evidence type="ECO:0000313" key="3">
    <source>
        <dbReference type="Proteomes" id="UP000192578"/>
    </source>
</evidence>
<comment type="caution">
    <text evidence="2">The sequence shown here is derived from an EMBL/GenBank/DDBJ whole genome shotgun (WGS) entry which is preliminary data.</text>
</comment>
<evidence type="ECO:0000256" key="1">
    <source>
        <dbReference type="SAM" id="MobiDB-lite"/>
    </source>
</evidence>
<proteinExistence type="predicted"/>
<feature type="compositionally biased region" description="Low complexity" evidence="1">
    <location>
        <begin position="276"/>
        <end position="285"/>
    </location>
</feature>
<dbReference type="AlphaFoldDB" id="A0A1W0X2T5"/>
<gene>
    <name evidence="2" type="ORF">BV898_04355</name>
</gene>
<feature type="compositionally biased region" description="Basic and acidic residues" evidence="1">
    <location>
        <begin position="325"/>
        <end position="353"/>
    </location>
</feature>
<sequence>MDAMSRFFIRNFHSSSCSQEKLGLWLCWLAVSCNSSSAGFIWDKIGVADFVVEQAFFSEDHSILLLPVKMEEAFEVMADSTEFELNEDERLEILPHTRTEGRFPQPRTKAKPIYGEEDINAGPSSLAFLAESEKKEEERRQEEEVEGRRHAITEEERPKQKSISTLDGEQKEMIKHSLLKVVWRPNDNYSRRFSGTKRIHGRSFFFDWARSKEEEDSISNNLEEEALTWKPRFTSNFTDLPAPPPKTPPPKTPPSKTPPAPFALSTNEDRVLKAPVSSGSSSVSSPINASGGCGTAANRFSASVIPAGRMTAQSRTAASMWSGAHSEKSLPTKDEQVNRNHRDLGCGKRKSSDENLGLLSWKRRSQFSLTTHSKVKDIFPDFSQPKAQ</sequence>
<feature type="region of interest" description="Disordered" evidence="1">
    <location>
        <begin position="316"/>
        <end position="353"/>
    </location>
</feature>
<reference evidence="3" key="1">
    <citation type="submission" date="2017-01" db="EMBL/GenBank/DDBJ databases">
        <title>Comparative genomics of anhydrobiosis in the tardigrade Hypsibius dujardini.</title>
        <authorList>
            <person name="Yoshida Y."/>
            <person name="Koutsovoulos G."/>
            <person name="Laetsch D."/>
            <person name="Stevens L."/>
            <person name="Kumar S."/>
            <person name="Horikawa D."/>
            <person name="Ishino K."/>
            <person name="Komine S."/>
            <person name="Tomita M."/>
            <person name="Blaxter M."/>
            <person name="Arakawa K."/>
        </authorList>
    </citation>
    <scope>NUCLEOTIDE SEQUENCE [LARGE SCALE GENOMIC DNA]</scope>
    <source>
        <strain evidence="3">Z151</strain>
    </source>
</reference>
<protein>
    <submittedName>
        <fullName evidence="2">Uncharacterized protein</fullName>
    </submittedName>
</protein>
<feature type="region of interest" description="Disordered" evidence="1">
    <location>
        <begin position="130"/>
        <end position="165"/>
    </location>
</feature>
<evidence type="ECO:0000313" key="2">
    <source>
        <dbReference type="EMBL" id="OQV21779.1"/>
    </source>
</evidence>
<dbReference type="EMBL" id="MTYJ01000021">
    <property type="protein sequence ID" value="OQV21779.1"/>
    <property type="molecule type" value="Genomic_DNA"/>
</dbReference>
<feature type="compositionally biased region" description="Basic and acidic residues" evidence="1">
    <location>
        <begin position="131"/>
        <end position="159"/>
    </location>
</feature>
<feature type="region of interest" description="Disordered" evidence="1">
    <location>
        <begin position="229"/>
        <end position="293"/>
    </location>
</feature>
<dbReference type="PROSITE" id="PS51257">
    <property type="entry name" value="PROKAR_LIPOPROTEIN"/>
    <property type="match status" value="1"/>
</dbReference>
<keyword evidence="3" id="KW-1185">Reference proteome</keyword>
<accession>A0A1W0X2T5</accession>
<name>A0A1W0X2T5_HYPEX</name>